<dbReference type="OrthoDB" id="8858530at2"/>
<evidence type="ECO:0000256" key="4">
    <source>
        <dbReference type="SAM" id="SignalP"/>
    </source>
</evidence>
<keyword evidence="4" id="KW-0732">Signal</keyword>
<reference evidence="6 7" key="1">
    <citation type="submission" date="2018-06" db="EMBL/GenBank/DDBJ databases">
        <title>Genomic Encyclopedia of Type Strains, Phase III (KMG-III): the genomes of soil and plant-associated and newly described type strains.</title>
        <authorList>
            <person name="Whitman W."/>
        </authorList>
    </citation>
    <scope>NUCLEOTIDE SEQUENCE [LARGE SCALE GENOMIC DNA]</scope>
    <source>
        <strain evidence="6 7">LMG 23644</strain>
    </source>
</reference>
<dbReference type="AlphaFoldDB" id="A0A329CX42"/>
<dbReference type="PROSITE" id="PS51257">
    <property type="entry name" value="PROKAR_LIPOPROTEIN"/>
    <property type="match status" value="1"/>
</dbReference>
<sequence length="249" mass="25584">MTRSRAPTGGLALTACLLLLAFVMHCARAQNAAEAGRAADRAAHFELPAQPLAQALQAFARTTELIVLAPAPLLDGHTSAPVQGDYPPREALERVLAGTGLKAEFTGTDEAIIVAQPAAPEVPPVAAGTPANPALPVDGLGDDADAQAYAAQLQARMTQVLCALPAAMPGGYRLAAQLRIDDKGAVVAVNMVASSGQASRDAAIVRALRSLRLDSPPPGSLPEPVTILLRPIGNGVHLHCPTTTTDGRN</sequence>
<dbReference type="Proteomes" id="UP000248918">
    <property type="component" value="Unassembled WGS sequence"/>
</dbReference>
<name>A0A329CX42_9BURK</name>
<dbReference type="Gene3D" id="3.30.1150.10">
    <property type="match status" value="1"/>
</dbReference>
<dbReference type="SUPFAM" id="SSF74653">
    <property type="entry name" value="TolA/TonB C-terminal domain"/>
    <property type="match status" value="1"/>
</dbReference>
<dbReference type="SMART" id="SM00965">
    <property type="entry name" value="STN"/>
    <property type="match status" value="1"/>
</dbReference>
<dbReference type="RefSeq" id="WP_111928976.1">
    <property type="nucleotide sequence ID" value="NZ_CADFFP010000004.1"/>
</dbReference>
<dbReference type="Pfam" id="PF07660">
    <property type="entry name" value="STN"/>
    <property type="match status" value="1"/>
</dbReference>
<keyword evidence="3" id="KW-0998">Cell outer membrane</keyword>
<feature type="domain" description="Secretin/TonB short N-terminal" evidence="5">
    <location>
        <begin position="65"/>
        <end position="117"/>
    </location>
</feature>
<keyword evidence="2" id="KW-0472">Membrane</keyword>
<dbReference type="InterPro" id="IPR011662">
    <property type="entry name" value="Secretin/TonB_short_N"/>
</dbReference>
<gene>
    <name evidence="6" type="ORF">BX591_101300</name>
</gene>
<comment type="caution">
    <text evidence="6">The sequence shown here is derived from an EMBL/GenBank/DDBJ whole genome shotgun (WGS) entry which is preliminary data.</text>
</comment>
<protein>
    <submittedName>
        <fullName evidence="6">TonB-like protein</fullName>
    </submittedName>
</protein>
<feature type="chain" id="PRO_5016350269" evidence="4">
    <location>
        <begin position="30"/>
        <end position="249"/>
    </location>
</feature>
<organism evidence="6 7">
    <name type="scientific">Paraburkholderia bryophila</name>
    <dbReference type="NCBI Taxonomy" id="420952"/>
    <lineage>
        <taxon>Bacteria</taxon>
        <taxon>Pseudomonadati</taxon>
        <taxon>Pseudomonadota</taxon>
        <taxon>Betaproteobacteria</taxon>
        <taxon>Burkholderiales</taxon>
        <taxon>Burkholderiaceae</taxon>
        <taxon>Paraburkholderia</taxon>
    </lineage>
</organism>
<evidence type="ECO:0000259" key="5">
    <source>
        <dbReference type="SMART" id="SM00965"/>
    </source>
</evidence>
<evidence type="ECO:0000256" key="2">
    <source>
        <dbReference type="ARBA" id="ARBA00023136"/>
    </source>
</evidence>
<dbReference type="EMBL" id="QLTK01000001">
    <property type="protein sequence ID" value="RAS38970.1"/>
    <property type="molecule type" value="Genomic_DNA"/>
</dbReference>
<proteinExistence type="predicted"/>
<dbReference type="Gene3D" id="3.55.50.30">
    <property type="match status" value="1"/>
</dbReference>
<keyword evidence="1" id="KW-0813">Transport</keyword>
<evidence type="ECO:0000256" key="3">
    <source>
        <dbReference type="ARBA" id="ARBA00023237"/>
    </source>
</evidence>
<evidence type="ECO:0000313" key="7">
    <source>
        <dbReference type="Proteomes" id="UP000248918"/>
    </source>
</evidence>
<evidence type="ECO:0000313" key="6">
    <source>
        <dbReference type="EMBL" id="RAS38970.1"/>
    </source>
</evidence>
<feature type="signal peptide" evidence="4">
    <location>
        <begin position="1"/>
        <end position="29"/>
    </location>
</feature>
<dbReference type="GO" id="GO:0019867">
    <property type="term" value="C:outer membrane"/>
    <property type="evidence" value="ECO:0007669"/>
    <property type="project" value="InterPro"/>
</dbReference>
<dbReference type="Pfam" id="PF13103">
    <property type="entry name" value="TonB_2"/>
    <property type="match status" value="1"/>
</dbReference>
<evidence type="ECO:0000256" key="1">
    <source>
        <dbReference type="ARBA" id="ARBA00022448"/>
    </source>
</evidence>
<accession>A0A329CX42</accession>